<dbReference type="GeneID" id="113852218"/>
<evidence type="ECO:0000256" key="8">
    <source>
        <dbReference type="ARBA" id="ARBA00022840"/>
    </source>
</evidence>
<name>A0A8B8K583_ABRPR</name>
<comment type="catalytic activity">
    <reaction evidence="14">
        <text>L-threonyl-[protein] + ATP = O-phospho-L-threonyl-[protein] + ADP + H(+)</text>
        <dbReference type="Rhea" id="RHEA:46608"/>
        <dbReference type="Rhea" id="RHEA-COMP:11060"/>
        <dbReference type="Rhea" id="RHEA-COMP:11605"/>
        <dbReference type="ChEBI" id="CHEBI:15378"/>
        <dbReference type="ChEBI" id="CHEBI:30013"/>
        <dbReference type="ChEBI" id="CHEBI:30616"/>
        <dbReference type="ChEBI" id="CHEBI:61977"/>
        <dbReference type="ChEBI" id="CHEBI:456216"/>
    </reaction>
</comment>
<dbReference type="AlphaFoldDB" id="A0A8B8K583"/>
<reference evidence="19" key="2">
    <citation type="submission" date="2025-08" db="UniProtKB">
        <authorList>
            <consortium name="RefSeq"/>
        </authorList>
    </citation>
    <scope>IDENTIFICATION</scope>
    <source>
        <tissue evidence="19">Young leaves</tissue>
    </source>
</reference>
<dbReference type="KEGG" id="aprc:113852218"/>
<dbReference type="InterPro" id="IPR008271">
    <property type="entry name" value="Ser/Thr_kinase_AS"/>
</dbReference>
<dbReference type="GO" id="GO:0030247">
    <property type="term" value="F:polysaccharide binding"/>
    <property type="evidence" value="ECO:0007669"/>
    <property type="project" value="InterPro"/>
</dbReference>
<keyword evidence="6" id="KW-0547">Nucleotide-binding</keyword>
<evidence type="ECO:0000256" key="15">
    <source>
        <dbReference type="SAM" id="Phobius"/>
    </source>
</evidence>
<accession>A0A8B8K583</accession>
<dbReference type="InterPro" id="IPR045274">
    <property type="entry name" value="WAK-like"/>
</dbReference>
<evidence type="ECO:0000256" key="10">
    <source>
        <dbReference type="ARBA" id="ARBA00023136"/>
    </source>
</evidence>
<organism evidence="18 19">
    <name type="scientific">Abrus precatorius</name>
    <name type="common">Indian licorice</name>
    <name type="synonym">Glycine abrus</name>
    <dbReference type="NCBI Taxonomy" id="3816"/>
    <lineage>
        <taxon>Eukaryota</taxon>
        <taxon>Viridiplantae</taxon>
        <taxon>Streptophyta</taxon>
        <taxon>Embryophyta</taxon>
        <taxon>Tracheophyta</taxon>
        <taxon>Spermatophyta</taxon>
        <taxon>Magnoliopsida</taxon>
        <taxon>eudicotyledons</taxon>
        <taxon>Gunneridae</taxon>
        <taxon>Pentapetalae</taxon>
        <taxon>rosids</taxon>
        <taxon>fabids</taxon>
        <taxon>Fabales</taxon>
        <taxon>Fabaceae</taxon>
        <taxon>Papilionoideae</taxon>
        <taxon>50 kb inversion clade</taxon>
        <taxon>NPAAA clade</taxon>
        <taxon>indigoferoid/millettioid clade</taxon>
        <taxon>Abreae</taxon>
        <taxon>Abrus</taxon>
    </lineage>
</organism>
<evidence type="ECO:0000256" key="6">
    <source>
        <dbReference type="ARBA" id="ARBA00022741"/>
    </source>
</evidence>
<keyword evidence="8" id="KW-0067">ATP-binding</keyword>
<keyword evidence="11" id="KW-1015">Disulfide bond</keyword>
<evidence type="ECO:0000256" key="12">
    <source>
        <dbReference type="ARBA" id="ARBA00023180"/>
    </source>
</evidence>
<dbReference type="Gene3D" id="1.10.510.10">
    <property type="entry name" value="Transferase(Phosphotransferase) domain 1"/>
    <property type="match status" value="1"/>
</dbReference>
<dbReference type="InterPro" id="IPR000719">
    <property type="entry name" value="Prot_kinase_dom"/>
</dbReference>
<keyword evidence="18" id="KW-1185">Reference proteome</keyword>
<dbReference type="Pfam" id="PF07714">
    <property type="entry name" value="PK_Tyr_Ser-Thr"/>
    <property type="match status" value="1"/>
</dbReference>
<sequence length="707" mass="79583">MVLKFAFHITMMITLWPIHLQASAQDSTITKDGCDPTCGGVEIPYPFGIKYPKCYVDTWFEIECRNTSSGDERPYIKSIDMEVTAIDVSNSRAVIKNPIYSKNCGKEKGLAVKNLGEGAFVYSQDYNKFMAAGCNNIVVLHSEGSEVSGCASICEDNKDDVFDIFLESVECHGKYCCESTLPSYLSVFNATIEGLGKSNECGYALIVQDFHKGDAFLYNYSESELKHLNEVPAVLEWEIPYISISELILDTDINADCSTTNITSTQHTYSGMRCECFYGYHGNPYIVGGCKAVVSFAPSVMKGHPNWIIIGVSLSFGSISLFLGLWKLYKVGRKKMIKKRREKFFKQNGGLLLKQRLSSDEVTVDKVKLFKLKDIEKATDQFNMNRVIGKGGQGTVYKGMLIDGKIVAVKKLKVKGKVEEFINEFSILSQINHRNVVKLLGCCLETKIPLLVYEFIPNGNLFEYLHDQQNEPMTWDMRLRIATEVAGALFYLHSAASQPIYHRDIKSTNILLDEKYRAKVADFGTSRMVSVEATHLTTAVQGTFGYLDPEYFRTSQFTDKSDVYSFGVVLVELLTRQKPISYLGPEEARGLASYFTLCIEENRLFDIIDERVRKEGKKEHILTVVAVASRCLEVNGRKRPTMKEVTLELESVRKLEKMSSAQENQEEYEFGEIEYSQAWIASSPTSNTGSTLECKTSTSEVMPIFIE</sequence>
<dbReference type="SUPFAM" id="SSF56112">
    <property type="entry name" value="Protein kinase-like (PK-like)"/>
    <property type="match status" value="1"/>
</dbReference>
<keyword evidence="2" id="KW-0723">Serine/threonine-protein kinase</keyword>
<comment type="subcellular location">
    <subcellularLocation>
        <location evidence="1">Membrane</location>
        <topology evidence="1">Single-pass type I membrane protein</topology>
    </subcellularLocation>
</comment>
<dbReference type="SMART" id="SM00220">
    <property type="entry name" value="S_TKc"/>
    <property type="match status" value="1"/>
</dbReference>
<dbReference type="RefSeq" id="XP_027338258.1">
    <property type="nucleotide sequence ID" value="XM_027482457.1"/>
</dbReference>
<dbReference type="GO" id="GO:0005886">
    <property type="term" value="C:plasma membrane"/>
    <property type="evidence" value="ECO:0007669"/>
    <property type="project" value="TreeGrafter"/>
</dbReference>
<evidence type="ECO:0000256" key="4">
    <source>
        <dbReference type="ARBA" id="ARBA00022692"/>
    </source>
</evidence>
<evidence type="ECO:0000259" key="17">
    <source>
        <dbReference type="PROSITE" id="PS50011"/>
    </source>
</evidence>
<comment type="catalytic activity">
    <reaction evidence="13">
        <text>L-seryl-[protein] + ATP = O-phospho-L-seryl-[protein] + ADP + H(+)</text>
        <dbReference type="Rhea" id="RHEA:17989"/>
        <dbReference type="Rhea" id="RHEA-COMP:9863"/>
        <dbReference type="Rhea" id="RHEA-COMP:11604"/>
        <dbReference type="ChEBI" id="CHEBI:15378"/>
        <dbReference type="ChEBI" id="CHEBI:29999"/>
        <dbReference type="ChEBI" id="CHEBI:30616"/>
        <dbReference type="ChEBI" id="CHEBI:83421"/>
        <dbReference type="ChEBI" id="CHEBI:456216"/>
    </reaction>
</comment>
<gene>
    <name evidence="19" type="primary">LOC113852218</name>
</gene>
<evidence type="ECO:0000256" key="2">
    <source>
        <dbReference type="ARBA" id="ARBA00022527"/>
    </source>
</evidence>
<evidence type="ECO:0000313" key="19">
    <source>
        <dbReference type="RefSeq" id="XP_027338258.1"/>
    </source>
</evidence>
<keyword evidence="4 15" id="KW-0812">Transmembrane</keyword>
<evidence type="ECO:0000256" key="1">
    <source>
        <dbReference type="ARBA" id="ARBA00004479"/>
    </source>
</evidence>
<keyword evidence="12" id="KW-0325">Glycoprotein</keyword>
<keyword evidence="5 16" id="KW-0732">Signal</keyword>
<dbReference type="Pfam" id="PF13947">
    <property type="entry name" value="GUB_WAK_bind"/>
    <property type="match status" value="1"/>
</dbReference>
<reference evidence="18" key="1">
    <citation type="journal article" date="2019" name="Toxins">
        <title>Detection of Abrin-Like and Prepropulchellin-Like Toxin Genes and Transcripts Using Whole Genome Sequencing and Full-Length Transcript Sequencing of Abrus precatorius.</title>
        <authorList>
            <person name="Hovde B.T."/>
            <person name="Daligault H.E."/>
            <person name="Hanschen E.R."/>
            <person name="Kunde Y.A."/>
            <person name="Johnson M.B."/>
            <person name="Starkenburg S.R."/>
            <person name="Johnson S.L."/>
        </authorList>
    </citation>
    <scope>NUCLEOTIDE SEQUENCE [LARGE SCALE GENOMIC DNA]</scope>
</reference>
<evidence type="ECO:0000256" key="9">
    <source>
        <dbReference type="ARBA" id="ARBA00022989"/>
    </source>
</evidence>
<keyword evidence="3" id="KW-0808">Transferase</keyword>
<evidence type="ECO:0000256" key="7">
    <source>
        <dbReference type="ARBA" id="ARBA00022777"/>
    </source>
</evidence>
<dbReference type="GO" id="GO:0007166">
    <property type="term" value="P:cell surface receptor signaling pathway"/>
    <property type="evidence" value="ECO:0007669"/>
    <property type="project" value="InterPro"/>
</dbReference>
<dbReference type="PROSITE" id="PS50011">
    <property type="entry name" value="PROTEIN_KINASE_DOM"/>
    <property type="match status" value="1"/>
</dbReference>
<feature type="signal peptide" evidence="16">
    <location>
        <begin position="1"/>
        <end position="24"/>
    </location>
</feature>
<evidence type="ECO:0000256" key="3">
    <source>
        <dbReference type="ARBA" id="ARBA00022679"/>
    </source>
</evidence>
<evidence type="ECO:0000256" key="5">
    <source>
        <dbReference type="ARBA" id="ARBA00022729"/>
    </source>
</evidence>
<evidence type="ECO:0000256" key="11">
    <source>
        <dbReference type="ARBA" id="ARBA00023157"/>
    </source>
</evidence>
<dbReference type="FunFam" id="3.30.200.20:FF:000043">
    <property type="entry name" value="Wall-associated receptor kinase 2"/>
    <property type="match status" value="1"/>
</dbReference>
<dbReference type="PANTHER" id="PTHR27005">
    <property type="entry name" value="WALL-ASSOCIATED RECEPTOR KINASE-LIKE 21"/>
    <property type="match status" value="1"/>
</dbReference>
<keyword evidence="7" id="KW-0418">Kinase</keyword>
<dbReference type="OrthoDB" id="4062651at2759"/>
<evidence type="ECO:0000256" key="13">
    <source>
        <dbReference type="ARBA" id="ARBA00047558"/>
    </source>
</evidence>
<feature type="chain" id="PRO_5034638185" evidence="16">
    <location>
        <begin position="25"/>
        <end position="707"/>
    </location>
</feature>
<evidence type="ECO:0000256" key="16">
    <source>
        <dbReference type="SAM" id="SignalP"/>
    </source>
</evidence>
<feature type="domain" description="Protein kinase" evidence="17">
    <location>
        <begin position="382"/>
        <end position="652"/>
    </location>
</feature>
<dbReference type="Proteomes" id="UP000694853">
    <property type="component" value="Unplaced"/>
</dbReference>
<dbReference type="FunFam" id="1.10.510.10:FF:000084">
    <property type="entry name" value="Wall-associated receptor kinase 2"/>
    <property type="match status" value="1"/>
</dbReference>
<feature type="transmembrane region" description="Helical" evidence="15">
    <location>
        <begin position="307"/>
        <end position="329"/>
    </location>
</feature>
<protein>
    <submittedName>
        <fullName evidence="19">Wall-associated receptor kinase-like 10</fullName>
    </submittedName>
</protein>
<dbReference type="GO" id="GO:0004674">
    <property type="term" value="F:protein serine/threonine kinase activity"/>
    <property type="evidence" value="ECO:0007669"/>
    <property type="project" value="UniProtKB-KW"/>
</dbReference>
<dbReference type="InterPro" id="IPR001245">
    <property type="entry name" value="Ser-Thr/Tyr_kinase_cat_dom"/>
</dbReference>
<keyword evidence="9 15" id="KW-1133">Transmembrane helix</keyword>
<evidence type="ECO:0000256" key="14">
    <source>
        <dbReference type="ARBA" id="ARBA00047951"/>
    </source>
</evidence>
<dbReference type="PROSITE" id="PS00108">
    <property type="entry name" value="PROTEIN_KINASE_ST"/>
    <property type="match status" value="1"/>
</dbReference>
<dbReference type="Gene3D" id="3.30.200.20">
    <property type="entry name" value="Phosphorylase Kinase, domain 1"/>
    <property type="match status" value="1"/>
</dbReference>
<dbReference type="GO" id="GO:0005524">
    <property type="term" value="F:ATP binding"/>
    <property type="evidence" value="ECO:0007669"/>
    <property type="project" value="UniProtKB-KW"/>
</dbReference>
<dbReference type="InterPro" id="IPR025287">
    <property type="entry name" value="WAK_GUB"/>
</dbReference>
<dbReference type="InterPro" id="IPR011009">
    <property type="entry name" value="Kinase-like_dom_sf"/>
</dbReference>
<evidence type="ECO:0000313" key="18">
    <source>
        <dbReference type="Proteomes" id="UP000694853"/>
    </source>
</evidence>
<proteinExistence type="predicted"/>
<dbReference type="PANTHER" id="PTHR27005:SF526">
    <property type="entry name" value="WALL ASSOCIATED KINASE-LIKE PROTEIN"/>
    <property type="match status" value="1"/>
</dbReference>
<keyword evidence="10 15" id="KW-0472">Membrane</keyword>